<evidence type="ECO:0000313" key="1">
    <source>
        <dbReference type="EMBL" id="QQZ07682.1"/>
    </source>
</evidence>
<dbReference type="RefSeq" id="WP_202776517.1">
    <property type="nucleotide sequence ID" value="NZ_CP065425.1"/>
</dbReference>
<dbReference type="EMBL" id="CP065425">
    <property type="protein sequence ID" value="QQZ07682.1"/>
    <property type="molecule type" value="Genomic_DNA"/>
</dbReference>
<protein>
    <submittedName>
        <fullName evidence="1">Uncharacterized protein</fullName>
    </submittedName>
</protein>
<organism evidence="1 2">
    <name type="scientific">Heyndrickxia vini</name>
    <dbReference type="NCBI Taxonomy" id="1476025"/>
    <lineage>
        <taxon>Bacteria</taxon>
        <taxon>Bacillati</taxon>
        <taxon>Bacillota</taxon>
        <taxon>Bacilli</taxon>
        <taxon>Bacillales</taxon>
        <taxon>Bacillaceae</taxon>
        <taxon>Heyndrickxia</taxon>
    </lineage>
</organism>
<sequence>MHGNRRANLDLANKLFSSPVKIEFVRIEEDHIGKLMYSLKELKEEVMEYYEHDQLLLEETEAFIKVCRKVVGTVQSYRTYFKENNDIIVKYFTLTKKRIYTDLFKKNIQPIVDLIMVLRKQQNNAYIDALLKLIKEKHLSWKNTYFLTKKKLSSEYIEINGTMYRAITDKEFLDLGVFADVVIFLGTPSYFDSKFSTVFYANQTIFVGYSCFENRLAKRKSFLDLINHSHLINTIYKNITFDKGFSGLDFKETFTKGIIKKSEKALISQFENIQNIPLEEKVEVKLVTISHDNYIFLPLRQKVNVIDRDSLKVTQEKINDLYTGDLLIFREQNASNLVREEADNLMGITADKYRESLEKWKKRLRLNVQKKGIERVSKILMQRYRISVAKENNIKNWMSIHSIKPSCLNELLLAFKFDTEEVKEILNAATEILSAHISAGHHISQSLMDELDKDLENVINENGFYKFGSKEFKGAFFNIVEIKRISKQTYFTPENETLKIIKG</sequence>
<dbReference type="Proteomes" id="UP000595691">
    <property type="component" value="Chromosome"/>
</dbReference>
<evidence type="ECO:0000313" key="2">
    <source>
        <dbReference type="Proteomes" id="UP000595691"/>
    </source>
</evidence>
<gene>
    <name evidence="1" type="ORF">I5776_11295</name>
</gene>
<proteinExistence type="predicted"/>
<name>A0ABX7DWH8_9BACI</name>
<keyword evidence="2" id="KW-1185">Reference proteome</keyword>
<reference evidence="1 2" key="1">
    <citation type="submission" date="2020-11" db="EMBL/GenBank/DDBJ databases">
        <title>Taxonomic evaluation of the Bacillus sporothermodurans group of bacteria based on whole genome sequences.</title>
        <authorList>
            <person name="Fiedler G."/>
            <person name="Herbstmann A.-D."/>
            <person name="Doll E."/>
            <person name="Wenning M."/>
            <person name="Brinks E."/>
            <person name="Kabisch J."/>
            <person name="Breitenwieser F."/>
            <person name="Lappann M."/>
            <person name="Boehnlein C."/>
            <person name="Franz C."/>
        </authorList>
    </citation>
    <scope>NUCLEOTIDE SEQUENCE [LARGE SCALE GENOMIC DNA]</scope>
    <source>
        <strain evidence="1 2">JCM 19841</strain>
    </source>
</reference>
<accession>A0ABX7DWH8</accession>